<name>A0AAP2Z1A6_9EURY</name>
<feature type="compositionally biased region" description="Acidic residues" evidence="1">
    <location>
        <begin position="10"/>
        <end position="21"/>
    </location>
</feature>
<keyword evidence="4" id="KW-1185">Reference proteome</keyword>
<protein>
    <submittedName>
        <fullName evidence="2">Uncharacterized protein</fullName>
    </submittedName>
</protein>
<dbReference type="AlphaFoldDB" id="A0AAP2Z1A6"/>
<dbReference type="InterPro" id="IPR058276">
    <property type="entry name" value="DUF7970"/>
</dbReference>
<dbReference type="Proteomes" id="UP001321018">
    <property type="component" value="Unassembled WGS sequence"/>
</dbReference>
<evidence type="ECO:0000256" key="1">
    <source>
        <dbReference type="SAM" id="MobiDB-lite"/>
    </source>
</evidence>
<accession>A0AAP2Z1A6</accession>
<evidence type="ECO:0000313" key="5">
    <source>
        <dbReference type="Proteomes" id="UP001321018"/>
    </source>
</evidence>
<dbReference type="EMBL" id="JAOPKB010000008">
    <property type="protein sequence ID" value="MCU4973863.1"/>
    <property type="molecule type" value="Genomic_DNA"/>
</dbReference>
<gene>
    <name evidence="3" type="ORF">OB955_14080</name>
    <name evidence="2" type="ORF">OB960_16915</name>
</gene>
<dbReference type="Proteomes" id="UP001320972">
    <property type="component" value="Unassembled WGS sequence"/>
</dbReference>
<comment type="caution">
    <text evidence="2">The sequence shown here is derived from an EMBL/GenBank/DDBJ whole genome shotgun (WGS) entry which is preliminary data.</text>
</comment>
<dbReference type="EMBL" id="JAOPKA010000012">
    <property type="protein sequence ID" value="MCU4743070.1"/>
    <property type="molecule type" value="Genomic_DNA"/>
</dbReference>
<dbReference type="RefSeq" id="WP_338004888.1">
    <property type="nucleotide sequence ID" value="NZ_JAOPKA010000012.1"/>
</dbReference>
<sequence>MSDNPFDDLGGIDDDGSDGDSSETTVDDTVATPSPEQTDEPTRSTDSPSAETTDETRDESTDDIAGPPFEYSEVRQRPLYARGETWDEFEDAVGISVVPELRKEGVRDEEKREIHDAVLSLAVEEPERIVELVLERRRRS</sequence>
<evidence type="ECO:0000313" key="3">
    <source>
        <dbReference type="EMBL" id="MCU4973863.1"/>
    </source>
</evidence>
<evidence type="ECO:0000313" key="4">
    <source>
        <dbReference type="Proteomes" id="UP001320972"/>
    </source>
</evidence>
<dbReference type="Pfam" id="PF25925">
    <property type="entry name" value="DUF7970"/>
    <property type="match status" value="1"/>
</dbReference>
<organism evidence="2 5">
    <name type="scientific">Natronoglomus mannanivorans</name>
    <dbReference type="NCBI Taxonomy" id="2979990"/>
    <lineage>
        <taxon>Archaea</taxon>
        <taxon>Methanobacteriati</taxon>
        <taxon>Methanobacteriota</taxon>
        <taxon>Stenosarchaea group</taxon>
        <taxon>Halobacteria</taxon>
        <taxon>Halobacteriales</taxon>
        <taxon>Natrialbaceae</taxon>
        <taxon>Natronoglomus</taxon>
    </lineage>
</organism>
<proteinExistence type="predicted"/>
<reference evidence="2 4" key="1">
    <citation type="submission" date="2022-09" db="EMBL/GenBank/DDBJ databases">
        <title>Enrichment on poylsaccharides allowed isolation of novel metabolic and taxonomic groups of Haloarchaea.</title>
        <authorList>
            <person name="Sorokin D.Y."/>
            <person name="Elcheninov A.G."/>
            <person name="Khizhniak T.V."/>
            <person name="Kolganova T.V."/>
            <person name="Kublanov I.V."/>
        </authorList>
    </citation>
    <scope>NUCLEOTIDE SEQUENCE</scope>
    <source>
        <strain evidence="3 4">AArc-m2/3/4</strain>
        <strain evidence="2">AArc-xg1-1</strain>
    </source>
</reference>
<evidence type="ECO:0000313" key="2">
    <source>
        <dbReference type="EMBL" id="MCU4743070.1"/>
    </source>
</evidence>
<feature type="region of interest" description="Disordered" evidence="1">
    <location>
        <begin position="1"/>
        <end position="76"/>
    </location>
</feature>